<gene>
    <name evidence="2" type="ORF">MPPM_5164</name>
</gene>
<evidence type="ECO:0000256" key="1">
    <source>
        <dbReference type="SAM" id="MobiDB-lite"/>
    </source>
</evidence>
<accession>A0A160PJN1</accession>
<sequence>MRRERPSARENAVPRMAIGARPVRGSGMSDFQHEAGRLAAFIDRADREEMAAIQSDLLRVALQRPDPAGRAQAMDQIQAALSDRIRPDGMSPLQQAFYVAVLSMIERTREAVAKAPARQG</sequence>
<feature type="region of interest" description="Disordered" evidence="1">
    <location>
        <begin position="1"/>
        <end position="29"/>
    </location>
</feature>
<proteinExistence type="predicted"/>
<evidence type="ECO:0000313" key="3">
    <source>
        <dbReference type="Proteomes" id="UP000218288"/>
    </source>
</evidence>
<name>A0A160PJN1_9HYPH</name>
<protein>
    <submittedName>
        <fullName evidence="2">Uncharacterized protein</fullName>
    </submittedName>
</protein>
<reference evidence="2 3" key="1">
    <citation type="journal article" date="2016" name="Genome Announc.">
        <title>Complete Genome Sequence of Methylobacterium populi P-1M, Isolated from Pink-Pigmented Household Biofilm.</title>
        <authorList>
            <person name="Morohoshi T."/>
            <person name="Ikeda T."/>
        </authorList>
    </citation>
    <scope>NUCLEOTIDE SEQUENCE [LARGE SCALE GENOMIC DNA]</scope>
    <source>
        <strain evidence="2 3">P-1M</strain>
    </source>
</reference>
<evidence type="ECO:0000313" key="2">
    <source>
        <dbReference type="EMBL" id="BAU93769.1"/>
    </source>
</evidence>
<dbReference type="EMBL" id="AP014809">
    <property type="protein sequence ID" value="BAU93769.1"/>
    <property type="molecule type" value="Genomic_DNA"/>
</dbReference>
<dbReference type="Proteomes" id="UP000218288">
    <property type="component" value="Chromosome"/>
</dbReference>
<organism evidence="2 3">
    <name type="scientific">Methylorubrum populi</name>
    <dbReference type="NCBI Taxonomy" id="223967"/>
    <lineage>
        <taxon>Bacteria</taxon>
        <taxon>Pseudomonadati</taxon>
        <taxon>Pseudomonadota</taxon>
        <taxon>Alphaproteobacteria</taxon>
        <taxon>Hyphomicrobiales</taxon>
        <taxon>Methylobacteriaceae</taxon>
        <taxon>Methylorubrum</taxon>
    </lineage>
</organism>
<dbReference type="AlphaFoldDB" id="A0A160PJN1"/>